<dbReference type="Gene3D" id="3.40.50.2000">
    <property type="entry name" value="Glycogen Phosphorylase B"/>
    <property type="match status" value="1"/>
</dbReference>
<dbReference type="PANTHER" id="PTHR12154:SF4">
    <property type="entry name" value="UDP-N-ACETYLGLUCOSAMINE TRANSFERASE SUBUNIT ALG14 HOMOLOG"/>
    <property type="match status" value="1"/>
</dbReference>
<accession>A0ABU2L5I1</accession>
<evidence type="ECO:0000256" key="5">
    <source>
        <dbReference type="ARBA" id="ARBA00023136"/>
    </source>
</evidence>
<comment type="subcellular location">
    <subcellularLocation>
        <location evidence="1">Endoplasmic reticulum membrane</location>
        <topology evidence="1">Single-pass membrane protein</topology>
    </subcellularLocation>
</comment>
<dbReference type="EMBL" id="JAVREN010000007">
    <property type="protein sequence ID" value="MDT0306762.1"/>
    <property type="molecule type" value="Genomic_DNA"/>
</dbReference>
<dbReference type="Proteomes" id="UP001183388">
    <property type="component" value="Unassembled WGS sequence"/>
</dbReference>
<keyword evidence="5" id="KW-0472">Membrane</keyword>
<keyword evidence="3" id="KW-0256">Endoplasmic reticulum</keyword>
<organism evidence="6 7">
    <name type="scientific">Streptomyces boetiae</name>
    <dbReference type="NCBI Taxonomy" id="3075541"/>
    <lineage>
        <taxon>Bacteria</taxon>
        <taxon>Bacillati</taxon>
        <taxon>Actinomycetota</taxon>
        <taxon>Actinomycetes</taxon>
        <taxon>Kitasatosporales</taxon>
        <taxon>Streptomycetaceae</taxon>
        <taxon>Streptomyces</taxon>
    </lineage>
</organism>
<evidence type="ECO:0000256" key="4">
    <source>
        <dbReference type="ARBA" id="ARBA00022989"/>
    </source>
</evidence>
<evidence type="ECO:0000256" key="3">
    <source>
        <dbReference type="ARBA" id="ARBA00022824"/>
    </source>
</evidence>
<dbReference type="Pfam" id="PF08660">
    <property type="entry name" value="Alg14"/>
    <property type="match status" value="1"/>
</dbReference>
<evidence type="ECO:0008006" key="8">
    <source>
        <dbReference type="Google" id="ProtNLM"/>
    </source>
</evidence>
<protein>
    <recommendedName>
        <fullName evidence="8">Polysaccharide biosynthesis protein</fullName>
    </recommendedName>
</protein>
<dbReference type="RefSeq" id="WP_311629691.1">
    <property type="nucleotide sequence ID" value="NZ_JAVREN010000007.1"/>
</dbReference>
<proteinExistence type="predicted"/>
<dbReference type="InterPro" id="IPR013969">
    <property type="entry name" value="Oligosacch_biosynth_Alg14"/>
</dbReference>
<evidence type="ECO:0000256" key="2">
    <source>
        <dbReference type="ARBA" id="ARBA00022692"/>
    </source>
</evidence>
<dbReference type="SUPFAM" id="SSF53756">
    <property type="entry name" value="UDP-Glycosyltransferase/glycogen phosphorylase"/>
    <property type="match status" value="1"/>
</dbReference>
<keyword evidence="2" id="KW-0812">Transmembrane</keyword>
<gene>
    <name evidence="6" type="ORF">RM780_07270</name>
</gene>
<comment type="caution">
    <text evidence="6">The sequence shown here is derived from an EMBL/GenBank/DDBJ whole genome shotgun (WGS) entry which is preliminary data.</text>
</comment>
<keyword evidence="7" id="KW-1185">Reference proteome</keyword>
<sequence>MTPPPAPLPTPPPGPLPERSGERLRVLLVCSSGGHLAQLHRLSAWWSRHERLWVTFDTADARSLLAGEEVRWAHHPTTRNVPNLLRNLRLAAGLVPSWRPDLVVSSGAGVAVPFFWVARARGIRTTYLEVFDRVDTPTVTGRLCRPVSDLFLVQWEEQRRLYSGSVTVGKVL</sequence>
<dbReference type="PANTHER" id="PTHR12154">
    <property type="entry name" value="GLYCOSYL TRANSFERASE-RELATED"/>
    <property type="match status" value="1"/>
</dbReference>
<reference evidence="7" key="1">
    <citation type="submission" date="2023-07" db="EMBL/GenBank/DDBJ databases">
        <title>30 novel species of actinomycetes from the DSMZ collection.</title>
        <authorList>
            <person name="Nouioui I."/>
        </authorList>
    </citation>
    <scope>NUCLEOTIDE SEQUENCE [LARGE SCALE GENOMIC DNA]</scope>
    <source>
        <strain evidence="7">DSM 44917</strain>
    </source>
</reference>
<keyword evidence="4" id="KW-1133">Transmembrane helix</keyword>
<evidence type="ECO:0000313" key="7">
    <source>
        <dbReference type="Proteomes" id="UP001183388"/>
    </source>
</evidence>
<evidence type="ECO:0000313" key="6">
    <source>
        <dbReference type="EMBL" id="MDT0306762.1"/>
    </source>
</evidence>
<evidence type="ECO:0000256" key="1">
    <source>
        <dbReference type="ARBA" id="ARBA00004389"/>
    </source>
</evidence>
<name>A0ABU2L5I1_9ACTN</name>